<dbReference type="Proteomes" id="UP000186817">
    <property type="component" value="Unassembled WGS sequence"/>
</dbReference>
<proteinExistence type="predicted"/>
<protein>
    <submittedName>
        <fullName evidence="2">Uncharacterized protein</fullName>
    </submittedName>
</protein>
<feature type="region of interest" description="Disordered" evidence="1">
    <location>
        <begin position="11"/>
        <end position="32"/>
    </location>
</feature>
<name>A0A1Q9DRW7_SYMMI</name>
<keyword evidence="3" id="KW-1185">Reference proteome</keyword>
<comment type="caution">
    <text evidence="2">The sequence shown here is derived from an EMBL/GenBank/DDBJ whole genome shotgun (WGS) entry which is preliminary data.</text>
</comment>
<dbReference type="EMBL" id="LSRX01000416">
    <property type="protein sequence ID" value="OLP97911.1"/>
    <property type="molecule type" value="Genomic_DNA"/>
</dbReference>
<evidence type="ECO:0000256" key="1">
    <source>
        <dbReference type="SAM" id="MobiDB-lite"/>
    </source>
</evidence>
<sequence>MLIVYPDDGDTDPCVAVRDEDEDDVEYPDSDNITTAKEDASVISDDKSWNDEGFNQKRSIHVKNGTDFFTVDFYGTDTMDTLMKKIADMGIPVDDQQWQVTGFNMFK</sequence>
<reference evidence="2 3" key="1">
    <citation type="submission" date="2016-02" db="EMBL/GenBank/DDBJ databases">
        <title>Genome analysis of coral dinoflagellate symbionts highlights evolutionary adaptations to a symbiotic lifestyle.</title>
        <authorList>
            <person name="Aranda M."/>
            <person name="Li Y."/>
            <person name="Liew Y.J."/>
            <person name="Baumgarten S."/>
            <person name="Simakov O."/>
            <person name="Wilson M."/>
            <person name="Piel J."/>
            <person name="Ashoor H."/>
            <person name="Bougouffa S."/>
            <person name="Bajic V.B."/>
            <person name="Ryu T."/>
            <person name="Ravasi T."/>
            <person name="Bayer T."/>
            <person name="Micklem G."/>
            <person name="Kim H."/>
            <person name="Bhak J."/>
            <person name="Lajeunesse T.C."/>
            <person name="Voolstra C.R."/>
        </authorList>
    </citation>
    <scope>NUCLEOTIDE SEQUENCE [LARGE SCALE GENOMIC DNA]</scope>
    <source>
        <strain evidence="2 3">CCMP2467</strain>
    </source>
</reference>
<feature type="compositionally biased region" description="Acidic residues" evidence="1">
    <location>
        <begin position="19"/>
        <end position="29"/>
    </location>
</feature>
<dbReference type="OrthoDB" id="10282572at2759"/>
<dbReference type="AlphaFoldDB" id="A0A1Q9DRW7"/>
<evidence type="ECO:0000313" key="3">
    <source>
        <dbReference type="Proteomes" id="UP000186817"/>
    </source>
</evidence>
<gene>
    <name evidence="2" type="ORF">AK812_SmicGene19696</name>
</gene>
<organism evidence="2 3">
    <name type="scientific">Symbiodinium microadriaticum</name>
    <name type="common">Dinoflagellate</name>
    <name type="synonym">Zooxanthella microadriatica</name>
    <dbReference type="NCBI Taxonomy" id="2951"/>
    <lineage>
        <taxon>Eukaryota</taxon>
        <taxon>Sar</taxon>
        <taxon>Alveolata</taxon>
        <taxon>Dinophyceae</taxon>
        <taxon>Suessiales</taxon>
        <taxon>Symbiodiniaceae</taxon>
        <taxon>Symbiodinium</taxon>
    </lineage>
</organism>
<accession>A0A1Q9DRW7</accession>
<evidence type="ECO:0000313" key="2">
    <source>
        <dbReference type="EMBL" id="OLP97911.1"/>
    </source>
</evidence>